<proteinExistence type="predicted"/>
<dbReference type="RefSeq" id="WP_061295804.1">
    <property type="nucleotide sequence ID" value="NZ_JACBCC010000003.1"/>
</dbReference>
<keyword evidence="1" id="KW-0175">Coiled coil</keyword>
<gene>
    <name evidence="2" type="ORF">FDF81_09890</name>
</gene>
<dbReference type="EMBL" id="SXDO01000013">
    <property type="protein sequence ID" value="NFU28501.1"/>
    <property type="molecule type" value="Genomic_DNA"/>
</dbReference>
<name>A0A6G4H4S7_CLOBO</name>
<evidence type="ECO:0000256" key="1">
    <source>
        <dbReference type="SAM" id="Coils"/>
    </source>
</evidence>
<feature type="coiled-coil region" evidence="1">
    <location>
        <begin position="135"/>
        <end position="162"/>
    </location>
</feature>
<organism evidence="2">
    <name type="scientific">Clostridium botulinum</name>
    <dbReference type="NCBI Taxonomy" id="1491"/>
    <lineage>
        <taxon>Bacteria</taxon>
        <taxon>Bacillati</taxon>
        <taxon>Bacillota</taxon>
        <taxon>Clostridia</taxon>
        <taxon>Eubacteriales</taxon>
        <taxon>Clostridiaceae</taxon>
        <taxon>Clostridium</taxon>
    </lineage>
</organism>
<protein>
    <submittedName>
        <fullName evidence="2">Uncharacterized protein</fullName>
    </submittedName>
</protein>
<comment type="caution">
    <text evidence="2">The sequence shown here is derived from an EMBL/GenBank/DDBJ whole genome shotgun (WGS) entry which is preliminary data.</text>
</comment>
<dbReference type="AlphaFoldDB" id="A0A6G4H4S7"/>
<accession>A0A6G4H4S7</accession>
<evidence type="ECO:0000313" key="2">
    <source>
        <dbReference type="EMBL" id="NFU28501.1"/>
    </source>
</evidence>
<sequence>MENHLYSIKLQKESLGADSKQLKDMKYFLNEDKDLDKKIRDKFPISFFGDPKDFLRIKGSKTLIKAYEELDDEKYDFNETLGNIEYIGVHHNNELIFNFPTQEIKAISIYNFKNEFLREFSIEKYADFCIKNDYNDLVKENLDDLFKKFESKERQYRLLRDREDKWRIRGFTSSRYNNYDNSIAVYLSLLSLHKYAQTKDIVYNIDKAYLSDSSIYILFEQEEPIKVKDVGDIYLGIAVSNGEIRNRTFKFDIRYKVINTDKNVKFSAILNNSIFSIVHSMGVLKVEECLNNLTKLDEHTDGIIKFISDLNYMEPLSNDATYMLMNNLIERITSCSDISKKTKDSYKQGEFNKIVDNTLTLIEFLDKANSIQTDIDERIFIERILQQVMEDYVNKRK</sequence>
<reference evidence="2" key="1">
    <citation type="submission" date="2019-04" db="EMBL/GenBank/DDBJ databases">
        <title>Genome sequencing of Clostridium botulinum Groups I-IV and Clostridium butyricum.</title>
        <authorList>
            <person name="Brunt J."/>
            <person name="Van Vliet A.H.M."/>
            <person name="Stringer S.C."/>
            <person name="Carter A.T."/>
            <person name="Peck M.W."/>
        </authorList>
    </citation>
    <scope>NUCLEOTIDE SEQUENCE</scope>
    <source>
        <strain evidence="2">IFR 16/362</strain>
    </source>
</reference>